<dbReference type="EC" id="1.1.1.298" evidence="4"/>
<reference evidence="12" key="1">
    <citation type="submission" date="2016-12" db="EMBL/GenBank/DDBJ databases">
        <authorList>
            <person name="Moulin L."/>
        </authorList>
    </citation>
    <scope>NUCLEOTIDE SEQUENCE [LARGE SCALE GENOMIC DNA]</scope>
    <source>
        <strain evidence="12">STM 7183</strain>
    </source>
</reference>
<dbReference type="EC" id="1.1.1.381" evidence="5"/>
<name>A0A1N7SCZ4_9BURK</name>
<dbReference type="PANTHER" id="PTHR43086:SF3">
    <property type="entry name" value="NADP-DEPENDENT 3-HYDROXY ACID DEHYDROGENASE YDFG"/>
    <property type="match status" value="1"/>
</dbReference>
<evidence type="ECO:0000256" key="2">
    <source>
        <dbReference type="ARBA" id="ARBA00023002"/>
    </source>
</evidence>
<evidence type="ECO:0000256" key="3">
    <source>
        <dbReference type="ARBA" id="ARBA00043812"/>
    </source>
</evidence>
<comment type="similarity">
    <text evidence="1 11">Belongs to the short-chain dehydrogenases/reductases (SDR) family.</text>
</comment>
<organism evidence="12 13">
    <name type="scientific">Paraburkholderia piptadeniae</name>
    <dbReference type="NCBI Taxonomy" id="1701573"/>
    <lineage>
        <taxon>Bacteria</taxon>
        <taxon>Pseudomonadati</taxon>
        <taxon>Pseudomonadota</taxon>
        <taxon>Betaproteobacteria</taxon>
        <taxon>Burkholderiales</taxon>
        <taxon>Burkholderiaceae</taxon>
        <taxon>Paraburkholderia</taxon>
    </lineage>
</organism>
<dbReference type="RefSeq" id="WP_087736542.1">
    <property type="nucleotide sequence ID" value="NZ_CYGY02000046.1"/>
</dbReference>
<evidence type="ECO:0000256" key="10">
    <source>
        <dbReference type="ARBA" id="ARBA00047274"/>
    </source>
</evidence>
<dbReference type="PRINTS" id="PR00081">
    <property type="entry name" value="GDHRDH"/>
</dbReference>
<gene>
    <name evidence="12" type="ORF">BN2476_460085</name>
</gene>
<dbReference type="InterPro" id="IPR036291">
    <property type="entry name" value="NAD(P)-bd_dom_sf"/>
</dbReference>
<dbReference type="GO" id="GO:0035527">
    <property type="term" value="F:3-hydroxypropionate dehydrogenase (NADP+) activity"/>
    <property type="evidence" value="ECO:0007669"/>
    <property type="project" value="UniProtKB-EC"/>
</dbReference>
<comment type="catalytic activity">
    <reaction evidence="10">
        <text>3-hydroxypropanoate + NADP(+) = 3-oxopropanoate + NADPH + H(+)</text>
        <dbReference type="Rhea" id="RHEA:26438"/>
        <dbReference type="ChEBI" id="CHEBI:15378"/>
        <dbReference type="ChEBI" id="CHEBI:16510"/>
        <dbReference type="ChEBI" id="CHEBI:33190"/>
        <dbReference type="ChEBI" id="CHEBI:57783"/>
        <dbReference type="ChEBI" id="CHEBI:58349"/>
        <dbReference type="EC" id="1.1.1.298"/>
    </reaction>
</comment>
<dbReference type="InterPro" id="IPR002347">
    <property type="entry name" value="SDR_fam"/>
</dbReference>
<evidence type="ECO:0000313" key="12">
    <source>
        <dbReference type="EMBL" id="SIT45202.1"/>
    </source>
</evidence>
<evidence type="ECO:0000256" key="1">
    <source>
        <dbReference type="ARBA" id="ARBA00006484"/>
    </source>
</evidence>
<evidence type="ECO:0000256" key="7">
    <source>
        <dbReference type="ARBA" id="ARBA00044271"/>
    </source>
</evidence>
<evidence type="ECO:0000313" key="13">
    <source>
        <dbReference type="Proteomes" id="UP000195569"/>
    </source>
</evidence>
<evidence type="ECO:0000256" key="9">
    <source>
        <dbReference type="ARBA" id="ARBA00045650"/>
    </source>
</evidence>
<dbReference type="Gene3D" id="3.40.50.720">
    <property type="entry name" value="NAD(P)-binding Rossmann-like Domain"/>
    <property type="match status" value="1"/>
</dbReference>
<dbReference type="Proteomes" id="UP000195569">
    <property type="component" value="Unassembled WGS sequence"/>
</dbReference>
<dbReference type="SUPFAM" id="SSF51735">
    <property type="entry name" value="NAD(P)-binding Rossmann-fold domains"/>
    <property type="match status" value="1"/>
</dbReference>
<evidence type="ECO:0000256" key="8">
    <source>
        <dbReference type="ARBA" id="ARBA00044349"/>
    </source>
</evidence>
<proteinExistence type="inferred from homology"/>
<dbReference type="PRINTS" id="PR00080">
    <property type="entry name" value="SDRFAMILY"/>
</dbReference>
<evidence type="ECO:0000256" key="5">
    <source>
        <dbReference type="ARBA" id="ARBA00044059"/>
    </source>
</evidence>
<keyword evidence="13" id="KW-1185">Reference proteome</keyword>
<dbReference type="OrthoDB" id="9810734at2"/>
<dbReference type="EMBL" id="CYGY02000046">
    <property type="protein sequence ID" value="SIT45202.1"/>
    <property type="molecule type" value="Genomic_DNA"/>
</dbReference>
<comment type="function">
    <text evidence="9">NADP-dependent dehydrogenase with broad substrate specificity acting on 3-hydroxy acids. Catalyzes the NADP-dependent oxidation of L-allo-threonine to L-2-amino-3-keto-butyrate, which is spontaneously decarboxylated into aminoacetone. Also acts on D-threonine, L-serine, D-serine, D-3-hydroxyisobutyrate, L-3-hydroxyisobutyrate, D-glycerate and L-glycerate. Able to catalyze the reduction of the malonic semialdehyde to 3-hydroxypropionic acid. YdfG is apparently supplementing RutE, the presumed malonic semialdehyde reductase involved in pyrimidine degradation since both are able to detoxify malonic semialdehyde.</text>
</comment>
<dbReference type="AlphaFoldDB" id="A0A1N7SCZ4"/>
<comment type="caution">
    <text evidence="12">The sequence shown here is derived from an EMBL/GenBank/DDBJ whole genome shotgun (WGS) entry which is preliminary data.</text>
</comment>
<sequence length="274" mass="28893">MSNSSNPDSLNPSLGTAVVTGASSGIGAVYADRLARRGYDLIVVARNRARLEHLAQRITNDTGRSVEIITADLNDDADIRRVENVLRTDASITTLVNNAGFGAAAPLLDTDVDTMESMIKLNVVALTRLTYAIAPALVARGGGNIINIASIVAIAPEILNGVYGGTKAFVLAFTQSLHHELASKGVKVQAVMPGATRTEFFDVAGVPIGMLEEQGIVMSAEQMVDASLVGFDRGELATIPSLPDYADWQAFESARAALGPNLSRSVPAERFKVA</sequence>
<protein>
    <recommendedName>
        <fullName evidence="6">NADP-dependent 3-hydroxy acid dehydrogenase YdfG</fullName>
        <ecNumber evidence="4">1.1.1.298</ecNumber>
        <ecNumber evidence="5">1.1.1.381</ecNumber>
    </recommendedName>
    <alternativeName>
        <fullName evidence="8">L-allo-threonine dehydrogenase</fullName>
    </alternativeName>
    <alternativeName>
        <fullName evidence="7">Malonic semialdehyde reductase</fullName>
    </alternativeName>
</protein>
<comment type="catalytic activity">
    <reaction evidence="3">
        <text>L-allo-threonine + NADP(+) = aminoacetone + CO2 + NADPH</text>
        <dbReference type="Rhea" id="RHEA:43524"/>
        <dbReference type="ChEBI" id="CHEBI:16526"/>
        <dbReference type="ChEBI" id="CHEBI:57783"/>
        <dbReference type="ChEBI" id="CHEBI:58320"/>
        <dbReference type="ChEBI" id="CHEBI:58349"/>
        <dbReference type="ChEBI" id="CHEBI:58585"/>
        <dbReference type="EC" id="1.1.1.381"/>
    </reaction>
</comment>
<evidence type="ECO:0000256" key="11">
    <source>
        <dbReference type="RuleBase" id="RU000363"/>
    </source>
</evidence>
<accession>A0A1N7SCZ4</accession>
<evidence type="ECO:0000256" key="4">
    <source>
        <dbReference type="ARBA" id="ARBA00044050"/>
    </source>
</evidence>
<keyword evidence="2" id="KW-0560">Oxidoreductase</keyword>
<dbReference type="Pfam" id="PF00106">
    <property type="entry name" value="adh_short"/>
    <property type="match status" value="1"/>
</dbReference>
<dbReference type="PIRSF" id="PIRSF000126">
    <property type="entry name" value="11-beta-HSD1"/>
    <property type="match status" value="1"/>
</dbReference>
<dbReference type="InterPro" id="IPR020904">
    <property type="entry name" value="Sc_DH/Rdtase_CS"/>
</dbReference>
<dbReference type="PROSITE" id="PS00061">
    <property type="entry name" value="ADH_SHORT"/>
    <property type="match status" value="1"/>
</dbReference>
<dbReference type="PANTHER" id="PTHR43086">
    <property type="entry name" value="VERY-LONG-CHAIN 3-OXOOACYL-COA REDUCTASE"/>
    <property type="match status" value="1"/>
</dbReference>
<evidence type="ECO:0000256" key="6">
    <source>
        <dbReference type="ARBA" id="ARBA00044065"/>
    </source>
</evidence>